<sequence>MIVNLLFRVLARFPLSLLHLIGGWAGWIAYAASPSYRRRLRRHLAQAVGDVDPAVLHSAIAEAGRQAFELPWLWLRPAEEVVAKVKRVEGWELVDAAHREGAGIVFMTPHLGCFEVTAQYIASLTPITVLYRPPRNAALEPLMQAGRVRGQMKTAPADLSGVRRLVKTLRSHEAIGMLPDQVPGAGEGAWADFFGRPAWTMTLAARLAEVKGVHVIYCWAERLPHGEGYVFRLSAPVEPLEGDLPARVATMNREIERVILKCPGQYMWGYNRYKKPRAAREAAAGSEA</sequence>
<proteinExistence type="predicted"/>
<dbReference type="CDD" id="cd07984">
    <property type="entry name" value="LPLAT_LABLAT-like"/>
    <property type="match status" value="1"/>
</dbReference>
<evidence type="ECO:0000256" key="7">
    <source>
        <dbReference type="SAM" id="Phobius"/>
    </source>
</evidence>
<dbReference type="GO" id="GO:0005886">
    <property type="term" value="C:plasma membrane"/>
    <property type="evidence" value="ECO:0007669"/>
    <property type="project" value="UniProtKB-SubCell"/>
</dbReference>
<keyword evidence="6 8" id="KW-0012">Acyltransferase</keyword>
<dbReference type="AlphaFoldDB" id="A0A2U8GUC0"/>
<evidence type="ECO:0000256" key="5">
    <source>
        <dbReference type="ARBA" id="ARBA00023136"/>
    </source>
</evidence>
<evidence type="ECO:0000256" key="4">
    <source>
        <dbReference type="ARBA" id="ARBA00022679"/>
    </source>
</evidence>
<dbReference type="RefSeq" id="WP_108950880.1">
    <property type="nucleotide sequence ID" value="NZ_CP022187.1"/>
</dbReference>
<dbReference type="GO" id="GO:0009247">
    <property type="term" value="P:glycolipid biosynthetic process"/>
    <property type="evidence" value="ECO:0007669"/>
    <property type="project" value="UniProtKB-ARBA"/>
</dbReference>
<feature type="transmembrane region" description="Helical" evidence="7">
    <location>
        <begin position="13"/>
        <end position="32"/>
    </location>
</feature>
<name>A0A2U8GUC0_9RHOO</name>
<dbReference type="PIRSF" id="PIRSF026649">
    <property type="entry name" value="MsbB"/>
    <property type="match status" value="1"/>
</dbReference>
<dbReference type="NCBIfam" id="NF006487">
    <property type="entry name" value="PRK08905.1"/>
    <property type="match status" value="1"/>
</dbReference>
<dbReference type="Proteomes" id="UP000244930">
    <property type="component" value="Chromosome"/>
</dbReference>
<protein>
    <submittedName>
        <fullName evidence="8">Lipid A biosynthesis acyltransferase</fullName>
    </submittedName>
</protein>
<evidence type="ECO:0000256" key="6">
    <source>
        <dbReference type="ARBA" id="ARBA00023315"/>
    </source>
</evidence>
<dbReference type="InterPro" id="IPR004960">
    <property type="entry name" value="LipA_acyltrans"/>
</dbReference>
<dbReference type="KEGG" id="acom:CEW83_19740"/>
<dbReference type="PANTHER" id="PTHR30606">
    <property type="entry name" value="LIPID A BIOSYNTHESIS LAUROYL ACYLTRANSFERASE"/>
    <property type="match status" value="1"/>
</dbReference>
<gene>
    <name evidence="8" type="ORF">CEW83_19740</name>
</gene>
<evidence type="ECO:0000256" key="2">
    <source>
        <dbReference type="ARBA" id="ARBA00022475"/>
    </source>
</evidence>
<keyword evidence="7" id="KW-0812">Transmembrane</keyword>
<dbReference type="EMBL" id="CP022187">
    <property type="protein sequence ID" value="AWI77181.1"/>
    <property type="molecule type" value="Genomic_DNA"/>
</dbReference>
<dbReference type="PANTHER" id="PTHR30606:SF10">
    <property type="entry name" value="PHOSPHATIDYLINOSITOL MANNOSIDE ACYLTRANSFERASE"/>
    <property type="match status" value="1"/>
</dbReference>
<evidence type="ECO:0000256" key="3">
    <source>
        <dbReference type="ARBA" id="ARBA00022519"/>
    </source>
</evidence>
<accession>A0A2U8GUC0</accession>
<organism evidence="8 9">
    <name type="scientific">Parazoarcus communis</name>
    <dbReference type="NCBI Taxonomy" id="41977"/>
    <lineage>
        <taxon>Bacteria</taxon>
        <taxon>Pseudomonadati</taxon>
        <taxon>Pseudomonadota</taxon>
        <taxon>Betaproteobacteria</taxon>
        <taxon>Rhodocyclales</taxon>
        <taxon>Zoogloeaceae</taxon>
        <taxon>Parazoarcus</taxon>
    </lineage>
</organism>
<comment type="subcellular location">
    <subcellularLocation>
        <location evidence="1">Cell inner membrane</location>
    </subcellularLocation>
</comment>
<dbReference type="Pfam" id="PF03279">
    <property type="entry name" value="Lip_A_acyltrans"/>
    <property type="match status" value="1"/>
</dbReference>
<dbReference type="GO" id="GO:0016746">
    <property type="term" value="F:acyltransferase activity"/>
    <property type="evidence" value="ECO:0007669"/>
    <property type="project" value="UniProtKB-KW"/>
</dbReference>
<evidence type="ECO:0000256" key="1">
    <source>
        <dbReference type="ARBA" id="ARBA00004533"/>
    </source>
</evidence>
<keyword evidence="7" id="KW-1133">Transmembrane helix</keyword>
<keyword evidence="4 8" id="KW-0808">Transferase</keyword>
<keyword evidence="2" id="KW-1003">Cell membrane</keyword>
<keyword evidence="9" id="KW-1185">Reference proteome</keyword>
<evidence type="ECO:0000313" key="8">
    <source>
        <dbReference type="EMBL" id="AWI77181.1"/>
    </source>
</evidence>
<evidence type="ECO:0000313" key="9">
    <source>
        <dbReference type="Proteomes" id="UP000244930"/>
    </source>
</evidence>
<reference evidence="8 9" key="1">
    <citation type="submission" date="2017-06" db="EMBL/GenBank/DDBJ databases">
        <title>Azoarcus.</title>
        <authorList>
            <person name="Woo J.-H."/>
            <person name="Kim H.-S."/>
        </authorList>
    </citation>
    <scope>NUCLEOTIDE SEQUENCE [LARGE SCALE GENOMIC DNA]</scope>
    <source>
        <strain evidence="8 9">TSPY31</strain>
    </source>
</reference>
<keyword evidence="3" id="KW-0997">Cell inner membrane</keyword>
<keyword evidence="5 7" id="KW-0472">Membrane</keyword>